<dbReference type="InterPro" id="IPR000719">
    <property type="entry name" value="Prot_kinase_dom"/>
</dbReference>
<evidence type="ECO:0000256" key="1">
    <source>
        <dbReference type="ARBA" id="ARBA00001946"/>
    </source>
</evidence>
<keyword evidence="6" id="KW-0479">Metal-binding</keyword>
<evidence type="ECO:0000256" key="12">
    <source>
        <dbReference type="ARBA" id="ARBA00024334"/>
    </source>
</evidence>
<dbReference type="FunFam" id="3.30.200.20:FF:000315">
    <property type="entry name" value="Calcium-dependent protein kinase 3"/>
    <property type="match status" value="1"/>
</dbReference>
<dbReference type="OrthoDB" id="424326at2759"/>
<dbReference type="SUPFAM" id="SSF56112">
    <property type="entry name" value="Protein kinase-like (PK-like)"/>
    <property type="match status" value="1"/>
</dbReference>
<evidence type="ECO:0000313" key="20">
    <source>
        <dbReference type="Proteomes" id="UP000187209"/>
    </source>
</evidence>
<evidence type="ECO:0000256" key="2">
    <source>
        <dbReference type="ARBA" id="ARBA00011245"/>
    </source>
</evidence>
<keyword evidence="20" id="KW-1185">Reference proteome</keyword>
<comment type="catalytic activity">
    <reaction evidence="14">
        <text>L-seryl-[protein] + ATP = O-phospho-L-seryl-[protein] + ADP + H(+)</text>
        <dbReference type="Rhea" id="RHEA:17989"/>
        <dbReference type="Rhea" id="RHEA-COMP:9863"/>
        <dbReference type="Rhea" id="RHEA-COMP:11604"/>
        <dbReference type="ChEBI" id="CHEBI:15378"/>
        <dbReference type="ChEBI" id="CHEBI:29999"/>
        <dbReference type="ChEBI" id="CHEBI:30616"/>
        <dbReference type="ChEBI" id="CHEBI:83421"/>
        <dbReference type="ChEBI" id="CHEBI:456216"/>
        <dbReference type="EC" id="2.7.11.1"/>
    </reaction>
</comment>
<keyword evidence="4 16" id="KW-0723">Serine/threonine-protein kinase</keyword>
<evidence type="ECO:0000256" key="7">
    <source>
        <dbReference type="ARBA" id="ARBA00022737"/>
    </source>
</evidence>
<gene>
    <name evidence="19" type="ORF">SteCoe_28533</name>
</gene>
<evidence type="ECO:0000256" key="13">
    <source>
        <dbReference type="ARBA" id="ARBA00047899"/>
    </source>
</evidence>
<proteinExistence type="inferred from homology"/>
<evidence type="ECO:0000256" key="9">
    <source>
        <dbReference type="ARBA" id="ARBA00022777"/>
    </source>
</evidence>
<comment type="similarity">
    <text evidence="12">Belongs to the protein kinase superfamily. Ser/Thr protein kinase family. CDPK subfamily.</text>
</comment>
<dbReference type="InterPro" id="IPR018247">
    <property type="entry name" value="EF_Hand_1_Ca_BS"/>
</dbReference>
<dbReference type="EMBL" id="MPUH01000863">
    <property type="protein sequence ID" value="OMJ72915.1"/>
    <property type="molecule type" value="Genomic_DNA"/>
</dbReference>
<dbReference type="PROSITE" id="PS00107">
    <property type="entry name" value="PROTEIN_KINASE_ATP"/>
    <property type="match status" value="1"/>
</dbReference>
<evidence type="ECO:0000256" key="15">
    <source>
        <dbReference type="PROSITE-ProRule" id="PRU10141"/>
    </source>
</evidence>
<dbReference type="Proteomes" id="UP000187209">
    <property type="component" value="Unassembled WGS sequence"/>
</dbReference>
<name>A0A1R2B8B2_9CILI</name>
<dbReference type="EC" id="2.7.11.1" evidence="3"/>
<dbReference type="Pfam" id="PF13499">
    <property type="entry name" value="EF-hand_7"/>
    <property type="match status" value="2"/>
</dbReference>
<dbReference type="PANTHER" id="PTHR24349">
    <property type="entry name" value="SERINE/THREONINE-PROTEIN KINASE"/>
    <property type="match status" value="1"/>
</dbReference>
<dbReference type="InterPro" id="IPR017441">
    <property type="entry name" value="Protein_kinase_ATP_BS"/>
</dbReference>
<dbReference type="PROSITE" id="PS50011">
    <property type="entry name" value="PROTEIN_KINASE_DOM"/>
    <property type="match status" value="1"/>
</dbReference>
<evidence type="ECO:0000259" key="18">
    <source>
        <dbReference type="PROSITE" id="PS50222"/>
    </source>
</evidence>
<dbReference type="InterPro" id="IPR008271">
    <property type="entry name" value="Ser/Thr_kinase_AS"/>
</dbReference>
<dbReference type="CDD" id="cd05117">
    <property type="entry name" value="STKc_CAMK"/>
    <property type="match status" value="1"/>
</dbReference>
<dbReference type="InterPro" id="IPR011992">
    <property type="entry name" value="EF-hand-dom_pair"/>
</dbReference>
<dbReference type="GO" id="GO:0004674">
    <property type="term" value="F:protein serine/threonine kinase activity"/>
    <property type="evidence" value="ECO:0007669"/>
    <property type="project" value="UniProtKB-KW"/>
</dbReference>
<dbReference type="GO" id="GO:0005524">
    <property type="term" value="F:ATP binding"/>
    <property type="evidence" value="ECO:0007669"/>
    <property type="project" value="UniProtKB-UniRule"/>
</dbReference>
<dbReference type="InterPro" id="IPR002048">
    <property type="entry name" value="EF_hand_dom"/>
</dbReference>
<keyword evidence="9" id="KW-0418">Kinase</keyword>
<comment type="subunit">
    <text evidence="2">Monomer.</text>
</comment>
<evidence type="ECO:0000256" key="11">
    <source>
        <dbReference type="ARBA" id="ARBA00022840"/>
    </source>
</evidence>
<evidence type="ECO:0000256" key="6">
    <source>
        <dbReference type="ARBA" id="ARBA00022723"/>
    </source>
</evidence>
<evidence type="ECO:0000313" key="19">
    <source>
        <dbReference type="EMBL" id="OMJ72915.1"/>
    </source>
</evidence>
<keyword evidence="7" id="KW-0677">Repeat</keyword>
<dbReference type="Gene3D" id="1.10.238.10">
    <property type="entry name" value="EF-hand"/>
    <property type="match status" value="2"/>
</dbReference>
<protein>
    <recommendedName>
        <fullName evidence="3">non-specific serine/threonine protein kinase</fullName>
        <ecNumber evidence="3">2.7.11.1</ecNumber>
    </recommendedName>
</protein>
<dbReference type="Pfam" id="PF00069">
    <property type="entry name" value="Pkinase"/>
    <property type="match status" value="1"/>
</dbReference>
<keyword evidence="5" id="KW-0808">Transferase</keyword>
<dbReference type="InterPro" id="IPR050205">
    <property type="entry name" value="CDPK_Ser/Thr_kinases"/>
</dbReference>
<dbReference type="PROSITE" id="PS00018">
    <property type="entry name" value="EF_HAND_1"/>
    <property type="match status" value="3"/>
</dbReference>
<dbReference type="FunFam" id="1.10.238.10:FF:000003">
    <property type="entry name" value="Calmodulin A"/>
    <property type="match status" value="1"/>
</dbReference>
<keyword evidence="11 15" id="KW-0067">ATP-binding</keyword>
<feature type="domain" description="Protein kinase" evidence="17">
    <location>
        <begin position="35"/>
        <end position="291"/>
    </location>
</feature>
<evidence type="ECO:0000256" key="3">
    <source>
        <dbReference type="ARBA" id="ARBA00012513"/>
    </source>
</evidence>
<dbReference type="Gene3D" id="3.30.200.20">
    <property type="entry name" value="Phosphorylase Kinase, domain 1"/>
    <property type="match status" value="1"/>
</dbReference>
<dbReference type="InterPro" id="IPR011009">
    <property type="entry name" value="Kinase-like_dom_sf"/>
</dbReference>
<evidence type="ECO:0000259" key="17">
    <source>
        <dbReference type="PROSITE" id="PS50011"/>
    </source>
</evidence>
<evidence type="ECO:0000256" key="10">
    <source>
        <dbReference type="ARBA" id="ARBA00022837"/>
    </source>
</evidence>
<evidence type="ECO:0000256" key="16">
    <source>
        <dbReference type="RuleBase" id="RU000304"/>
    </source>
</evidence>
<evidence type="ECO:0000256" key="8">
    <source>
        <dbReference type="ARBA" id="ARBA00022741"/>
    </source>
</evidence>
<comment type="cofactor">
    <cofactor evidence="1">
        <name>Mg(2+)</name>
        <dbReference type="ChEBI" id="CHEBI:18420"/>
    </cofactor>
</comment>
<dbReference type="AlphaFoldDB" id="A0A1R2B8B2"/>
<dbReference type="SUPFAM" id="SSF47473">
    <property type="entry name" value="EF-hand"/>
    <property type="match status" value="1"/>
</dbReference>
<evidence type="ECO:0000256" key="5">
    <source>
        <dbReference type="ARBA" id="ARBA00022679"/>
    </source>
</evidence>
<dbReference type="PROSITE" id="PS00108">
    <property type="entry name" value="PROTEIN_KINASE_ST"/>
    <property type="match status" value="1"/>
</dbReference>
<dbReference type="SMART" id="SM00220">
    <property type="entry name" value="S_TKc"/>
    <property type="match status" value="1"/>
</dbReference>
<comment type="caution">
    <text evidence="19">The sequence shown here is derived from an EMBL/GenBank/DDBJ whole genome shotgun (WGS) entry which is preliminary data.</text>
</comment>
<dbReference type="Gene3D" id="1.10.510.10">
    <property type="entry name" value="Transferase(Phosphotransferase) domain 1"/>
    <property type="match status" value="1"/>
</dbReference>
<dbReference type="SMART" id="SM00054">
    <property type="entry name" value="EFh"/>
    <property type="match status" value="4"/>
</dbReference>
<dbReference type="CDD" id="cd00051">
    <property type="entry name" value="EFh"/>
    <property type="match status" value="2"/>
</dbReference>
<keyword evidence="8 15" id="KW-0547">Nucleotide-binding</keyword>
<reference evidence="19 20" key="1">
    <citation type="submission" date="2016-11" db="EMBL/GenBank/DDBJ databases">
        <title>The macronuclear genome of Stentor coeruleus: a giant cell with tiny introns.</title>
        <authorList>
            <person name="Slabodnick M."/>
            <person name="Ruby J.G."/>
            <person name="Reiff S.B."/>
            <person name="Swart E.C."/>
            <person name="Gosai S."/>
            <person name="Prabakaran S."/>
            <person name="Witkowska E."/>
            <person name="Larue G.E."/>
            <person name="Fisher S."/>
            <person name="Freeman R.M."/>
            <person name="Gunawardena J."/>
            <person name="Chu W."/>
            <person name="Stover N.A."/>
            <person name="Gregory B.D."/>
            <person name="Nowacki M."/>
            <person name="Derisi J."/>
            <person name="Roy S.W."/>
            <person name="Marshall W.F."/>
            <person name="Sood P."/>
        </authorList>
    </citation>
    <scope>NUCLEOTIDE SEQUENCE [LARGE SCALE GENOMIC DNA]</scope>
    <source>
        <strain evidence="19">WM001</strain>
    </source>
</reference>
<feature type="domain" description="EF-hand" evidence="18">
    <location>
        <begin position="337"/>
        <end position="372"/>
    </location>
</feature>
<organism evidence="19 20">
    <name type="scientific">Stentor coeruleus</name>
    <dbReference type="NCBI Taxonomy" id="5963"/>
    <lineage>
        <taxon>Eukaryota</taxon>
        <taxon>Sar</taxon>
        <taxon>Alveolata</taxon>
        <taxon>Ciliophora</taxon>
        <taxon>Postciliodesmatophora</taxon>
        <taxon>Heterotrichea</taxon>
        <taxon>Heterotrichida</taxon>
        <taxon>Stentoridae</taxon>
        <taxon>Stentor</taxon>
    </lineage>
</organism>
<feature type="binding site" evidence="15">
    <location>
        <position position="64"/>
    </location>
    <ligand>
        <name>ATP</name>
        <dbReference type="ChEBI" id="CHEBI:30616"/>
    </ligand>
</feature>
<evidence type="ECO:0000256" key="4">
    <source>
        <dbReference type="ARBA" id="ARBA00022527"/>
    </source>
</evidence>
<keyword evidence="10" id="KW-0106">Calcium</keyword>
<dbReference type="PROSITE" id="PS50222">
    <property type="entry name" value="EF_HAND_2"/>
    <property type="match status" value="2"/>
</dbReference>
<dbReference type="FunFam" id="1.10.510.10:FF:000571">
    <property type="entry name" value="Maternal embryonic leucine zipper kinase"/>
    <property type="match status" value="1"/>
</dbReference>
<feature type="domain" description="EF-hand" evidence="18">
    <location>
        <begin position="439"/>
        <end position="474"/>
    </location>
</feature>
<dbReference type="GO" id="GO:0005509">
    <property type="term" value="F:calcium ion binding"/>
    <property type="evidence" value="ECO:0007669"/>
    <property type="project" value="InterPro"/>
</dbReference>
<evidence type="ECO:0000256" key="14">
    <source>
        <dbReference type="ARBA" id="ARBA00048679"/>
    </source>
</evidence>
<comment type="catalytic activity">
    <reaction evidence="13">
        <text>L-threonyl-[protein] + ATP = O-phospho-L-threonyl-[protein] + ADP + H(+)</text>
        <dbReference type="Rhea" id="RHEA:46608"/>
        <dbReference type="Rhea" id="RHEA-COMP:11060"/>
        <dbReference type="Rhea" id="RHEA-COMP:11605"/>
        <dbReference type="ChEBI" id="CHEBI:15378"/>
        <dbReference type="ChEBI" id="CHEBI:30013"/>
        <dbReference type="ChEBI" id="CHEBI:30616"/>
        <dbReference type="ChEBI" id="CHEBI:61977"/>
        <dbReference type="ChEBI" id="CHEBI:456216"/>
        <dbReference type="EC" id="2.7.11.1"/>
    </reaction>
</comment>
<sequence>MGCCQSRVESLPKSKDALDKSLLVFHSKGMPRDKYTTIKILGKGGFGTVTLVEDKRTGTKRALKELHKSGLSKDDEQTMLREVTTLSQIDHPHIMKVFELIESATSYNIITELIEGGELLEKITKEKKLSEKQAAKFMFETMSAILYCHSKGIVHRDLKPQNLLLTSKDSESSIKVIDFGIADKLNSRGKITEVIGTPLFMSPEMFDGNYNEKCDIWSSGVILFMMITGTVPFSGNGIAQIKESIKAAKIDYTRPVWSTVSSDVQDLIKKMIDPNPSRRLSAEQVIKHPWFAAYKAGSLSDNPISEEAFENLSKFHATNKLQKSILTFISTNIMDEESNKELTKLFKSIDKNNDGRLSHEEIINGYKELGLPASQAEEIIKKVDSDQSGIIEYSEFITATQNWRNVCEKDVLEKTFKIYDMGGDGNLSLQELKTLIPGIENSEWEQFINDADKNRDGLISLTEFKEYMLTKIGN</sequence>
<accession>A0A1R2B8B2</accession>